<dbReference type="RefSeq" id="WP_115772732.1">
    <property type="nucleotide sequence ID" value="NZ_PIOC01000013.1"/>
</dbReference>
<reference evidence="3" key="1">
    <citation type="submission" date="2017-11" db="EMBL/GenBank/DDBJ databases">
        <authorList>
            <person name="Zhu W."/>
        </authorList>
    </citation>
    <scope>NUCLEOTIDE SEQUENCE [LARGE SCALE GENOMIC DNA]</scope>
    <source>
        <strain evidence="3">CAU 1183</strain>
    </source>
</reference>
<evidence type="ECO:0000313" key="2">
    <source>
        <dbReference type="EMBL" id="RDW19442.1"/>
    </source>
</evidence>
<dbReference type="Proteomes" id="UP000257143">
    <property type="component" value="Unassembled WGS sequence"/>
</dbReference>
<evidence type="ECO:0000313" key="3">
    <source>
        <dbReference type="Proteomes" id="UP000257143"/>
    </source>
</evidence>
<organism evidence="2 3">
    <name type="scientific">Oceanobacillus arenosus</name>
    <dbReference type="NCBI Taxonomy" id="1229153"/>
    <lineage>
        <taxon>Bacteria</taxon>
        <taxon>Bacillati</taxon>
        <taxon>Bacillota</taxon>
        <taxon>Bacilli</taxon>
        <taxon>Bacillales</taxon>
        <taxon>Bacillaceae</taxon>
        <taxon>Oceanobacillus</taxon>
    </lineage>
</organism>
<accession>A0A3D8PUQ3</accession>
<keyword evidence="1" id="KW-0812">Transmembrane</keyword>
<dbReference type="AlphaFoldDB" id="A0A3D8PUQ3"/>
<name>A0A3D8PUQ3_9BACI</name>
<proteinExistence type="predicted"/>
<keyword evidence="1" id="KW-1133">Transmembrane helix</keyword>
<evidence type="ECO:0000256" key="1">
    <source>
        <dbReference type="SAM" id="Phobius"/>
    </source>
</evidence>
<dbReference type="OrthoDB" id="2721749at2"/>
<gene>
    <name evidence="2" type="ORF">CWR48_08055</name>
</gene>
<feature type="transmembrane region" description="Helical" evidence="1">
    <location>
        <begin position="30"/>
        <end position="48"/>
    </location>
</feature>
<protein>
    <submittedName>
        <fullName evidence="2">Uncharacterized protein</fullName>
    </submittedName>
</protein>
<sequence>MKYWLTSLGTSMAIIFGGGDLIRFVRDSDFYIAEFIGGIIGIIILIIGKFSKGTTKPDNNSLLK</sequence>
<keyword evidence="1" id="KW-0472">Membrane</keyword>
<keyword evidence="3" id="KW-1185">Reference proteome</keyword>
<dbReference type="EMBL" id="PIOC01000013">
    <property type="protein sequence ID" value="RDW19442.1"/>
    <property type="molecule type" value="Genomic_DNA"/>
</dbReference>
<comment type="caution">
    <text evidence="2">The sequence shown here is derived from an EMBL/GenBank/DDBJ whole genome shotgun (WGS) entry which is preliminary data.</text>
</comment>